<dbReference type="AlphaFoldDB" id="A0A016TYZ8"/>
<proteinExistence type="predicted"/>
<sequence length="108" mass="12349">MAYFITHASTRTRDLISQHMLVSIHKTPISSLVLLEKLDGFLESRIAAGPGRGMRRDHAPSERFEWVPQRFCGRNAIKTHVRSVYLFDKDCNSCGNLALLPFLNQDNY</sequence>
<dbReference type="Proteomes" id="UP000024635">
    <property type="component" value="Unassembled WGS sequence"/>
</dbReference>
<comment type="caution">
    <text evidence="1">The sequence shown here is derived from an EMBL/GenBank/DDBJ whole genome shotgun (WGS) entry which is preliminary data.</text>
</comment>
<accession>A0A016TYZ8</accession>
<keyword evidence="2" id="KW-1185">Reference proteome</keyword>
<dbReference type="EMBL" id="JARK01001406">
    <property type="protein sequence ID" value="EYC07538.1"/>
    <property type="molecule type" value="Genomic_DNA"/>
</dbReference>
<organism evidence="1 2">
    <name type="scientific">Ancylostoma ceylanicum</name>
    <dbReference type="NCBI Taxonomy" id="53326"/>
    <lineage>
        <taxon>Eukaryota</taxon>
        <taxon>Metazoa</taxon>
        <taxon>Ecdysozoa</taxon>
        <taxon>Nematoda</taxon>
        <taxon>Chromadorea</taxon>
        <taxon>Rhabditida</taxon>
        <taxon>Rhabditina</taxon>
        <taxon>Rhabditomorpha</taxon>
        <taxon>Strongyloidea</taxon>
        <taxon>Ancylostomatidae</taxon>
        <taxon>Ancylostomatinae</taxon>
        <taxon>Ancylostoma</taxon>
    </lineage>
</organism>
<protein>
    <submittedName>
        <fullName evidence="1">Uncharacterized protein</fullName>
    </submittedName>
</protein>
<gene>
    <name evidence="1" type="primary">Acey_s0070.g488</name>
    <name evidence="1" type="ORF">Y032_0070g488</name>
</gene>
<reference evidence="2" key="1">
    <citation type="journal article" date="2015" name="Nat. Genet.">
        <title>The genome and transcriptome of the zoonotic hookworm Ancylostoma ceylanicum identify infection-specific gene families.</title>
        <authorList>
            <person name="Schwarz E.M."/>
            <person name="Hu Y."/>
            <person name="Antoshechkin I."/>
            <person name="Miller M.M."/>
            <person name="Sternberg P.W."/>
            <person name="Aroian R.V."/>
        </authorList>
    </citation>
    <scope>NUCLEOTIDE SEQUENCE</scope>
    <source>
        <strain evidence="2">HY135</strain>
    </source>
</reference>
<evidence type="ECO:0000313" key="2">
    <source>
        <dbReference type="Proteomes" id="UP000024635"/>
    </source>
</evidence>
<name>A0A016TYZ8_9BILA</name>
<evidence type="ECO:0000313" key="1">
    <source>
        <dbReference type="EMBL" id="EYC07538.1"/>
    </source>
</evidence>